<accession>A0A1M5GTH8</accession>
<gene>
    <name evidence="3" type="ORF">SAMN04488522_104359</name>
</gene>
<evidence type="ECO:0000256" key="1">
    <source>
        <dbReference type="SAM" id="MobiDB-lite"/>
    </source>
</evidence>
<feature type="chain" id="PRO_5013200377" evidence="2">
    <location>
        <begin position="29"/>
        <end position="105"/>
    </location>
</feature>
<sequence length="105" mass="11328">MNKLFNALKSVNKFGLIAIMLVALATMAFTPSKKTIAQKYGYNQVTERWVLIEGKTMDNSNTPAPSTYRCDLSTETCSGLFSTPPTDGSSIPDAGTKVPGDFSLN</sequence>
<proteinExistence type="predicted"/>
<dbReference type="Proteomes" id="UP000184287">
    <property type="component" value="Unassembled WGS sequence"/>
</dbReference>
<dbReference type="RefSeq" id="WP_073233038.1">
    <property type="nucleotide sequence ID" value="NZ_FQUQ01000004.1"/>
</dbReference>
<evidence type="ECO:0000313" key="4">
    <source>
        <dbReference type="Proteomes" id="UP000184287"/>
    </source>
</evidence>
<reference evidence="4" key="1">
    <citation type="submission" date="2016-11" db="EMBL/GenBank/DDBJ databases">
        <authorList>
            <person name="Varghese N."/>
            <person name="Submissions S."/>
        </authorList>
    </citation>
    <scope>NUCLEOTIDE SEQUENCE [LARGE SCALE GENOMIC DNA]</scope>
    <source>
        <strain evidence="4">DSM 16990</strain>
    </source>
</reference>
<dbReference type="EMBL" id="FQUQ01000004">
    <property type="protein sequence ID" value="SHG06965.1"/>
    <property type="molecule type" value="Genomic_DNA"/>
</dbReference>
<dbReference type="OrthoDB" id="773360at2"/>
<feature type="region of interest" description="Disordered" evidence="1">
    <location>
        <begin position="82"/>
        <end position="105"/>
    </location>
</feature>
<protein>
    <submittedName>
        <fullName evidence="3">Uncharacterized protein</fullName>
    </submittedName>
</protein>
<keyword evidence="4" id="KW-1185">Reference proteome</keyword>
<feature type="signal peptide" evidence="2">
    <location>
        <begin position="1"/>
        <end position="28"/>
    </location>
</feature>
<name>A0A1M5GTH8_9SPHI</name>
<evidence type="ECO:0000256" key="2">
    <source>
        <dbReference type="SAM" id="SignalP"/>
    </source>
</evidence>
<keyword evidence="2" id="KW-0732">Signal</keyword>
<dbReference type="AlphaFoldDB" id="A0A1M5GTH8"/>
<organism evidence="3 4">
    <name type="scientific">Pedobacter caeni</name>
    <dbReference type="NCBI Taxonomy" id="288992"/>
    <lineage>
        <taxon>Bacteria</taxon>
        <taxon>Pseudomonadati</taxon>
        <taxon>Bacteroidota</taxon>
        <taxon>Sphingobacteriia</taxon>
        <taxon>Sphingobacteriales</taxon>
        <taxon>Sphingobacteriaceae</taxon>
        <taxon>Pedobacter</taxon>
    </lineage>
</organism>
<evidence type="ECO:0000313" key="3">
    <source>
        <dbReference type="EMBL" id="SHG06965.1"/>
    </source>
</evidence>